<evidence type="ECO:0000313" key="2">
    <source>
        <dbReference type="Proteomes" id="UP000773462"/>
    </source>
</evidence>
<name>A0ABS4NNY6_9BACL</name>
<dbReference type="EMBL" id="JAGGLV010000003">
    <property type="protein sequence ID" value="MBP2111130.1"/>
    <property type="molecule type" value="Genomic_DNA"/>
</dbReference>
<comment type="caution">
    <text evidence="1">The sequence shown here is derived from an EMBL/GenBank/DDBJ whole genome shotgun (WGS) entry which is preliminary data.</text>
</comment>
<dbReference type="Proteomes" id="UP000773462">
    <property type="component" value="Unassembled WGS sequence"/>
</dbReference>
<organism evidence="1 2">
    <name type="scientific">Paenibacillus silagei</name>
    <dbReference type="NCBI Taxonomy" id="1670801"/>
    <lineage>
        <taxon>Bacteria</taxon>
        <taxon>Bacillati</taxon>
        <taxon>Bacillota</taxon>
        <taxon>Bacilli</taxon>
        <taxon>Bacillales</taxon>
        <taxon>Paenibacillaceae</taxon>
        <taxon>Paenibacillus</taxon>
    </lineage>
</organism>
<sequence length="332" mass="40028">MNSKILPMKYPIITSWQWQANLFSILSNYPETQPWIYSNYIQLHMIRDESHDKTFVDFYQYPILEVCPWIYNQHLKRETILLFKKDICEFFIECIDLNNYIYGVFEQSYFGRSEFFPHDTFIYGYNKEKKVFYIADFSIKEKYSYTEVSFSQIEKAYLAIEEKDDWLLDKGGLQLLSFNAKGIFDFKPSLVIEFLEEFLQSKNSFEKSSFYINKPNKSVFGLEVYRKIKEDLINKNTDFRHIHVIYDHKVLMLHRIEYMQTHGYLNQAEVIYKLYKQLEQKTLSARNLLLKAIITQNDKQMDQIIRLLGEIESIEKEAMNLMLYNIKQCKIY</sequence>
<dbReference type="RefSeq" id="WP_209870537.1">
    <property type="nucleotide sequence ID" value="NZ_JAGGLV010000003.1"/>
</dbReference>
<keyword evidence="2" id="KW-1185">Reference proteome</keyword>
<accession>A0ABS4NNY6</accession>
<evidence type="ECO:0000313" key="1">
    <source>
        <dbReference type="EMBL" id="MBP2111130.1"/>
    </source>
</evidence>
<reference evidence="1 2" key="1">
    <citation type="submission" date="2021-03" db="EMBL/GenBank/DDBJ databases">
        <title>Genomic Encyclopedia of Type Strains, Phase IV (KMG-IV): sequencing the most valuable type-strain genomes for metagenomic binning, comparative biology and taxonomic classification.</title>
        <authorList>
            <person name="Goeker M."/>
        </authorList>
    </citation>
    <scope>NUCLEOTIDE SEQUENCE [LARGE SCALE GENOMIC DNA]</scope>
    <source>
        <strain evidence="1 2">DSM 101953</strain>
    </source>
</reference>
<gene>
    <name evidence="1" type="ORF">J2Z70_001271</name>
</gene>
<protein>
    <submittedName>
        <fullName evidence="1">Uncharacterized protein</fullName>
    </submittedName>
</protein>
<proteinExistence type="predicted"/>